<evidence type="ECO:0000256" key="3">
    <source>
        <dbReference type="ARBA" id="ARBA00023172"/>
    </source>
</evidence>
<sequence>MIYGYARVSTVHQDTHLQIDALTRAGATFIVEEKTSSVGARRELNRLLSRLHRGDCVLVYKLDRFARSLIDLLKIIDRIESAGATFRSITESIDTSTPAGRMMMQMLGAFAEFERGIIRERSIAGQQAARDRGHLPGRPRTLTFDQERELVALYQSGAHTFKGLATRYGVSISVVKRSVYRVTKPCSSSLK</sequence>
<dbReference type="PANTHER" id="PTHR30461">
    <property type="entry name" value="DNA-INVERTASE FROM LAMBDOID PROPHAGE"/>
    <property type="match status" value="1"/>
</dbReference>
<gene>
    <name evidence="7" type="ORF">SAMN02982919_01658</name>
</gene>
<dbReference type="InterPro" id="IPR050639">
    <property type="entry name" value="SSR_resolvase"/>
</dbReference>
<dbReference type="SMART" id="SM00857">
    <property type="entry name" value="Resolvase"/>
    <property type="match status" value="1"/>
</dbReference>
<evidence type="ECO:0000313" key="8">
    <source>
        <dbReference type="Proteomes" id="UP000199766"/>
    </source>
</evidence>
<feature type="active site" description="O-(5'-phospho-DNA)-serine intermediate" evidence="4 5">
    <location>
        <position position="9"/>
    </location>
</feature>
<dbReference type="RefSeq" id="WP_091455653.1">
    <property type="nucleotide sequence ID" value="NZ_FOGD01000003.1"/>
</dbReference>
<keyword evidence="1" id="KW-0229">DNA integration</keyword>
<evidence type="ECO:0000313" key="7">
    <source>
        <dbReference type="EMBL" id="SER02509.1"/>
    </source>
</evidence>
<name>A0A1H9KTZ8_9BURK</name>
<protein>
    <submittedName>
        <fullName evidence="7">Site-specific DNA recombinase</fullName>
    </submittedName>
</protein>
<feature type="domain" description="Resolvase/invertase-type recombinase catalytic" evidence="6">
    <location>
        <begin position="1"/>
        <end position="133"/>
    </location>
</feature>
<dbReference type="GO" id="GO:0000150">
    <property type="term" value="F:DNA strand exchange activity"/>
    <property type="evidence" value="ECO:0007669"/>
    <property type="project" value="InterPro"/>
</dbReference>
<keyword evidence="8" id="KW-1185">Reference proteome</keyword>
<keyword evidence="2" id="KW-0238">DNA-binding</keyword>
<dbReference type="GO" id="GO:0003677">
    <property type="term" value="F:DNA binding"/>
    <property type="evidence" value="ECO:0007669"/>
    <property type="project" value="UniProtKB-KW"/>
</dbReference>
<dbReference type="EMBL" id="FOGD01000003">
    <property type="protein sequence ID" value="SER02509.1"/>
    <property type="molecule type" value="Genomic_DNA"/>
</dbReference>
<organism evidence="7 8">
    <name type="scientific">Giesbergeria anulus</name>
    <dbReference type="NCBI Taxonomy" id="180197"/>
    <lineage>
        <taxon>Bacteria</taxon>
        <taxon>Pseudomonadati</taxon>
        <taxon>Pseudomonadota</taxon>
        <taxon>Betaproteobacteria</taxon>
        <taxon>Burkholderiales</taxon>
        <taxon>Comamonadaceae</taxon>
        <taxon>Giesbergeria</taxon>
    </lineage>
</organism>
<dbReference type="Proteomes" id="UP000199766">
    <property type="component" value="Unassembled WGS sequence"/>
</dbReference>
<dbReference type="OrthoDB" id="8585334at2"/>
<dbReference type="PROSITE" id="PS00397">
    <property type="entry name" value="RECOMBINASES_1"/>
    <property type="match status" value="1"/>
</dbReference>
<evidence type="ECO:0000256" key="5">
    <source>
        <dbReference type="PROSITE-ProRule" id="PRU10137"/>
    </source>
</evidence>
<dbReference type="CDD" id="cd03768">
    <property type="entry name" value="SR_ResInv"/>
    <property type="match status" value="1"/>
</dbReference>
<dbReference type="PROSITE" id="PS51736">
    <property type="entry name" value="RECOMBINASES_3"/>
    <property type="match status" value="1"/>
</dbReference>
<dbReference type="SUPFAM" id="SSF53041">
    <property type="entry name" value="Resolvase-like"/>
    <property type="match status" value="1"/>
</dbReference>
<dbReference type="Pfam" id="PF00239">
    <property type="entry name" value="Resolvase"/>
    <property type="match status" value="1"/>
</dbReference>
<dbReference type="AlphaFoldDB" id="A0A1H9KTZ8"/>
<dbReference type="InterPro" id="IPR006118">
    <property type="entry name" value="Recombinase_CS"/>
</dbReference>
<reference evidence="7 8" key="1">
    <citation type="submission" date="2016-10" db="EMBL/GenBank/DDBJ databases">
        <authorList>
            <person name="de Groot N.N."/>
        </authorList>
    </citation>
    <scope>NUCLEOTIDE SEQUENCE [LARGE SCALE GENOMIC DNA]</scope>
    <source>
        <strain evidence="7 8">ATCC 35958</strain>
    </source>
</reference>
<evidence type="ECO:0000259" key="6">
    <source>
        <dbReference type="PROSITE" id="PS51736"/>
    </source>
</evidence>
<dbReference type="InterPro" id="IPR036162">
    <property type="entry name" value="Resolvase-like_N_sf"/>
</dbReference>
<proteinExistence type="predicted"/>
<dbReference type="STRING" id="180197.SAMN02982919_01658"/>
<evidence type="ECO:0000256" key="4">
    <source>
        <dbReference type="PIRSR" id="PIRSR606118-50"/>
    </source>
</evidence>
<keyword evidence="3" id="KW-0233">DNA recombination</keyword>
<dbReference type="PANTHER" id="PTHR30461:SF2">
    <property type="entry name" value="SERINE RECOMBINASE PINE-RELATED"/>
    <property type="match status" value="1"/>
</dbReference>
<accession>A0A1H9KTZ8</accession>
<dbReference type="GO" id="GO:0015074">
    <property type="term" value="P:DNA integration"/>
    <property type="evidence" value="ECO:0007669"/>
    <property type="project" value="UniProtKB-KW"/>
</dbReference>
<dbReference type="Gene3D" id="3.40.50.1390">
    <property type="entry name" value="Resolvase, N-terminal catalytic domain"/>
    <property type="match status" value="1"/>
</dbReference>
<evidence type="ECO:0000256" key="1">
    <source>
        <dbReference type="ARBA" id="ARBA00022908"/>
    </source>
</evidence>
<evidence type="ECO:0000256" key="2">
    <source>
        <dbReference type="ARBA" id="ARBA00023125"/>
    </source>
</evidence>
<dbReference type="InterPro" id="IPR006119">
    <property type="entry name" value="Resolv_N"/>
</dbReference>